<sequence length="315" mass="35058">MQTMSVPKEEIASAMQSFLSRCSIVYRKVPIDPSFLELCYSEAKKRGYIAEGSEELKPLIPQGVAMAITAYAHLEDTSIRVWMTFITAAAIYCDDKFLKDPTSIGVFCERLLRGQPQEDRALDALADLLSVETPRIYPRITANLMVLSMLNLINAVLLDHQTLGMKVSAVADNYPMFTRIMSGVSELYGLAAFPPEVPVEAFIQALPSIMVFIVNANDILSFYKEELNGETVNYISLLAKSRGCEKRCALQIVIDETVEAHSKALRILDSDKAALDAYRSFASGYVEFHVALDNRYRLDELMLSCHASVNETVDG</sequence>
<dbReference type="Pfam" id="PF06330">
    <property type="entry name" value="TRI5"/>
    <property type="match status" value="1"/>
</dbReference>
<evidence type="ECO:0008006" key="5">
    <source>
        <dbReference type="Google" id="ProtNLM"/>
    </source>
</evidence>
<dbReference type="OrthoDB" id="2998174at2759"/>
<proteinExistence type="inferred from homology"/>
<dbReference type="SFLD" id="SFLDG01021">
    <property type="entry name" value="Trichodiene_Synthase_Like"/>
    <property type="match status" value="1"/>
</dbReference>
<dbReference type="GO" id="GO:0016838">
    <property type="term" value="F:carbon-oxygen lyase activity, acting on phosphates"/>
    <property type="evidence" value="ECO:0007669"/>
    <property type="project" value="InterPro"/>
</dbReference>
<dbReference type="SFLD" id="SFLDS00005">
    <property type="entry name" value="Isoprenoid_Synthase_Type_I"/>
    <property type="match status" value="1"/>
</dbReference>
<dbReference type="InterPro" id="IPR008949">
    <property type="entry name" value="Isoprenoid_synthase_dom_sf"/>
</dbReference>
<evidence type="ECO:0000256" key="2">
    <source>
        <dbReference type="ARBA" id="ARBA00023239"/>
    </source>
</evidence>
<gene>
    <name evidence="3" type="ORF">GYMLUDRAFT_1024248</name>
</gene>
<dbReference type="EMBL" id="KN834819">
    <property type="protein sequence ID" value="KIK54183.1"/>
    <property type="molecule type" value="Genomic_DNA"/>
</dbReference>
<protein>
    <recommendedName>
        <fullName evidence="5">Terpenoid synthase</fullName>
    </recommendedName>
</protein>
<accession>A0A0D0CGU9</accession>
<name>A0A0D0CGU9_9AGAR</name>
<dbReference type="SUPFAM" id="SSF48576">
    <property type="entry name" value="Terpenoid synthases"/>
    <property type="match status" value="1"/>
</dbReference>
<organism evidence="3 4">
    <name type="scientific">Collybiopsis luxurians FD-317 M1</name>
    <dbReference type="NCBI Taxonomy" id="944289"/>
    <lineage>
        <taxon>Eukaryota</taxon>
        <taxon>Fungi</taxon>
        <taxon>Dikarya</taxon>
        <taxon>Basidiomycota</taxon>
        <taxon>Agaricomycotina</taxon>
        <taxon>Agaricomycetes</taxon>
        <taxon>Agaricomycetidae</taxon>
        <taxon>Agaricales</taxon>
        <taxon>Marasmiineae</taxon>
        <taxon>Omphalotaceae</taxon>
        <taxon>Collybiopsis</taxon>
        <taxon>Collybiopsis luxurians</taxon>
    </lineage>
</organism>
<evidence type="ECO:0000313" key="4">
    <source>
        <dbReference type="Proteomes" id="UP000053593"/>
    </source>
</evidence>
<dbReference type="InterPro" id="IPR024652">
    <property type="entry name" value="Trichodiene_synth"/>
</dbReference>
<evidence type="ECO:0000313" key="3">
    <source>
        <dbReference type="EMBL" id="KIK54183.1"/>
    </source>
</evidence>
<reference evidence="3 4" key="1">
    <citation type="submission" date="2014-04" db="EMBL/GenBank/DDBJ databases">
        <title>Evolutionary Origins and Diversification of the Mycorrhizal Mutualists.</title>
        <authorList>
            <consortium name="DOE Joint Genome Institute"/>
            <consortium name="Mycorrhizal Genomics Consortium"/>
            <person name="Kohler A."/>
            <person name="Kuo A."/>
            <person name="Nagy L.G."/>
            <person name="Floudas D."/>
            <person name="Copeland A."/>
            <person name="Barry K.W."/>
            <person name="Cichocki N."/>
            <person name="Veneault-Fourrey C."/>
            <person name="LaButti K."/>
            <person name="Lindquist E.A."/>
            <person name="Lipzen A."/>
            <person name="Lundell T."/>
            <person name="Morin E."/>
            <person name="Murat C."/>
            <person name="Riley R."/>
            <person name="Ohm R."/>
            <person name="Sun H."/>
            <person name="Tunlid A."/>
            <person name="Henrissat B."/>
            <person name="Grigoriev I.V."/>
            <person name="Hibbett D.S."/>
            <person name="Martin F."/>
        </authorList>
    </citation>
    <scope>NUCLEOTIDE SEQUENCE [LARGE SCALE GENOMIC DNA]</scope>
    <source>
        <strain evidence="3 4">FD-317 M1</strain>
    </source>
</reference>
<evidence type="ECO:0000256" key="1">
    <source>
        <dbReference type="ARBA" id="ARBA00007946"/>
    </source>
</evidence>
<dbReference type="Proteomes" id="UP000053593">
    <property type="component" value="Unassembled WGS sequence"/>
</dbReference>
<keyword evidence="2" id="KW-0456">Lyase</keyword>
<dbReference type="HOGENOM" id="CLU_052212_0_2_1"/>
<keyword evidence="4" id="KW-1185">Reference proteome</keyword>
<comment type="similarity">
    <text evidence="1">Belongs to the trichodiene synthase family.</text>
</comment>
<dbReference type="Gene3D" id="1.10.600.10">
    <property type="entry name" value="Farnesyl Diphosphate Synthase"/>
    <property type="match status" value="1"/>
</dbReference>
<dbReference type="AlphaFoldDB" id="A0A0D0CGU9"/>